<accession>A0A9D2B0Y6</accession>
<feature type="transmembrane region" description="Helical" evidence="8">
    <location>
        <begin position="64"/>
        <end position="83"/>
    </location>
</feature>
<comment type="caution">
    <text evidence="9">The sequence shown here is derived from an EMBL/GenBank/DDBJ whole genome shotgun (WGS) entry which is preliminary data.</text>
</comment>
<evidence type="ECO:0000256" key="7">
    <source>
        <dbReference type="ARBA" id="ARBA00023136"/>
    </source>
</evidence>
<comment type="subcellular location">
    <subcellularLocation>
        <location evidence="1">Cell membrane</location>
        <topology evidence="1">Multi-pass membrane protein</topology>
    </subcellularLocation>
</comment>
<evidence type="ECO:0000256" key="1">
    <source>
        <dbReference type="ARBA" id="ARBA00004651"/>
    </source>
</evidence>
<feature type="non-terminal residue" evidence="9">
    <location>
        <position position="1"/>
    </location>
</feature>
<dbReference type="Pfam" id="PF01235">
    <property type="entry name" value="Na_Ala_symp"/>
    <property type="match status" value="1"/>
</dbReference>
<evidence type="ECO:0000256" key="8">
    <source>
        <dbReference type="SAM" id="Phobius"/>
    </source>
</evidence>
<dbReference type="GO" id="GO:0005886">
    <property type="term" value="C:plasma membrane"/>
    <property type="evidence" value="ECO:0007669"/>
    <property type="project" value="UniProtKB-SubCell"/>
</dbReference>
<keyword evidence="5 8" id="KW-0812">Transmembrane</keyword>
<proteinExistence type="inferred from homology"/>
<keyword evidence="7 8" id="KW-0472">Membrane</keyword>
<gene>
    <name evidence="9" type="ORF">H9850_03025</name>
</gene>
<evidence type="ECO:0000256" key="6">
    <source>
        <dbReference type="ARBA" id="ARBA00022989"/>
    </source>
</evidence>
<evidence type="ECO:0000256" key="4">
    <source>
        <dbReference type="ARBA" id="ARBA00022475"/>
    </source>
</evidence>
<keyword evidence="6 8" id="KW-1133">Transmembrane helix</keyword>
<keyword evidence="4" id="KW-1003">Cell membrane</keyword>
<dbReference type="GO" id="GO:0005283">
    <property type="term" value="F:amino acid:sodium symporter activity"/>
    <property type="evidence" value="ECO:0007669"/>
    <property type="project" value="InterPro"/>
</dbReference>
<keyword evidence="3" id="KW-0813">Transport</keyword>
<dbReference type="EMBL" id="DXEV01000056">
    <property type="protein sequence ID" value="HIX56426.1"/>
    <property type="molecule type" value="Genomic_DNA"/>
</dbReference>
<evidence type="ECO:0000256" key="5">
    <source>
        <dbReference type="ARBA" id="ARBA00022692"/>
    </source>
</evidence>
<dbReference type="PANTHER" id="PTHR30330">
    <property type="entry name" value="AGSS FAMILY TRANSPORTER, SODIUM-ALANINE"/>
    <property type="match status" value="1"/>
</dbReference>
<reference evidence="9" key="1">
    <citation type="journal article" date="2021" name="PeerJ">
        <title>Extensive microbial diversity within the chicken gut microbiome revealed by metagenomics and culture.</title>
        <authorList>
            <person name="Gilroy R."/>
            <person name="Ravi A."/>
            <person name="Getino M."/>
            <person name="Pursley I."/>
            <person name="Horton D.L."/>
            <person name="Alikhan N.F."/>
            <person name="Baker D."/>
            <person name="Gharbi K."/>
            <person name="Hall N."/>
            <person name="Watson M."/>
            <person name="Adriaenssens E.M."/>
            <person name="Foster-Nyarko E."/>
            <person name="Jarju S."/>
            <person name="Secka A."/>
            <person name="Antonio M."/>
            <person name="Oren A."/>
            <person name="Chaudhuri R.R."/>
            <person name="La Ragione R."/>
            <person name="Hildebrand F."/>
            <person name="Pallen M.J."/>
        </authorList>
    </citation>
    <scope>NUCLEOTIDE SEQUENCE</scope>
    <source>
        <strain evidence="9">USASDec5-558</strain>
    </source>
</reference>
<dbReference type="Proteomes" id="UP000886829">
    <property type="component" value="Unassembled WGS sequence"/>
</dbReference>
<comment type="similarity">
    <text evidence="2">Belongs to the alanine or glycine:cation symporter (AGCS) (TC 2.A.25) family.</text>
</comment>
<feature type="transmembrane region" description="Helical" evidence="8">
    <location>
        <begin position="35"/>
        <end position="58"/>
    </location>
</feature>
<protein>
    <submittedName>
        <fullName evidence="9">Alanine:cation symporter family protein</fullName>
    </submittedName>
</protein>
<reference evidence="9" key="2">
    <citation type="submission" date="2021-04" db="EMBL/GenBank/DDBJ databases">
        <authorList>
            <person name="Gilroy R."/>
        </authorList>
    </citation>
    <scope>NUCLEOTIDE SEQUENCE</scope>
    <source>
        <strain evidence="9">USASDec5-558</strain>
    </source>
</reference>
<dbReference type="InterPro" id="IPR001463">
    <property type="entry name" value="Na/Ala_symport"/>
</dbReference>
<organism evidence="9 10">
    <name type="scientific">Candidatus Anaerobiospirillum pullistercoris</name>
    <dbReference type="NCBI Taxonomy" id="2838452"/>
    <lineage>
        <taxon>Bacteria</taxon>
        <taxon>Pseudomonadati</taxon>
        <taxon>Pseudomonadota</taxon>
        <taxon>Gammaproteobacteria</taxon>
        <taxon>Aeromonadales</taxon>
        <taxon>Succinivibrionaceae</taxon>
        <taxon>Anaerobiospirillum</taxon>
    </lineage>
</organism>
<evidence type="ECO:0000256" key="2">
    <source>
        <dbReference type="ARBA" id="ARBA00009261"/>
    </source>
</evidence>
<dbReference type="AlphaFoldDB" id="A0A9D2B0Y6"/>
<sequence length="136" mass="15653">GFVAICLFFAAFTTIIGWYFFAAQNFKFLFGYRNLNLFSVMVLCFLLMGSFLQVNLVWELADLFNGLMVLPNILAVIGLYRLVTRAVSDYDDKFLQNKRPLFGPSEVLTNRFASLQAVIRRQIAKNQVKEKNSFDE</sequence>
<feature type="transmembrane region" description="Helical" evidence="8">
    <location>
        <begin position="6"/>
        <end position="23"/>
    </location>
</feature>
<name>A0A9D2B0Y6_9GAMM</name>
<evidence type="ECO:0000256" key="3">
    <source>
        <dbReference type="ARBA" id="ARBA00022448"/>
    </source>
</evidence>
<evidence type="ECO:0000313" key="9">
    <source>
        <dbReference type="EMBL" id="HIX56426.1"/>
    </source>
</evidence>
<dbReference type="PANTHER" id="PTHR30330:SF14">
    <property type="entry name" value="SODIUM_AMINO ACID (ALANINE) SYMPORTER"/>
    <property type="match status" value="1"/>
</dbReference>
<evidence type="ECO:0000313" key="10">
    <source>
        <dbReference type="Proteomes" id="UP000886829"/>
    </source>
</evidence>